<keyword evidence="1" id="KW-0378">Hydrolase</keyword>
<proteinExistence type="predicted"/>
<accession>A0ACB7VSU0</accession>
<sequence length="1105" mass="124680">MAEVVLSALIKLVCEKVASKVLKELGALAGVEKEFKRLENTLLTIQDVLEDAEARQVKEKALKRWLRKLKDVAFDMDDVLDEFMAKAEKLKMEKDMKAKLGNLVSAPKFRYKMADKMKEIMKRLDEIAEERSKFDLREGAVKEEFGEREETGSFVNEAEVYGRDEDREKLVGFLTNSLSSSSSSSSSEANPDVMAIVGLGGLGKTTLAQLVFNDERVCQHFRERIWVCVSDEFDGKRLTRSIIESMTGSECNLKDMHSLQRILREKLRGERFLLVLDDVWNEDHEKWDRLRALLTGCAARVSKVIVTTRSARVASIMGTISPHLLTGLSDQDCWVLFEKRAFGIGGAVKTPNLVAIGKDIVSKCAGLPLAAKALGSLMRFRRGEREWVAVKDNEIWRLPEHENKILPSLRLSYNHLPSRLKPCFAYCSIFPKNYQMRKETLVQLWMAEGFLIHDYNSFETEDIGNGYVDELLERSLFQNGDEDTDGVVRQVKMHDLVHDLAHSVAGDEGSVADEASGYASRQGCRYLSFVYDRPISESKPLPFLNEANKLRSFYFIAEGKMKYLEQNQGRVFRLDAEGGMKKADDNKEKASKPAELSDIFSTLKLLRVLHLNRYPLIKEIPVSIYKMKHLRYLDLSSTIIEVVPPCIGLLHNLQTLNLSCCLWLSKLPESISQLSNLLTLDLEGCSSLQSLPGSIGCLKNLRKLDLSLSQYVQALPESLSRLSNLQYLRLRHCYSMRELPVKMKDMKSLIHLDITSCVELTCIPAGIGQLSSLRTLPIFIVGGKTNCSLKELGSLSIEGQLHIKHLENVTNPHEAKEANLKEKQGLRSLRLSWDKNVYWAPGQSSDDNLSDDEEFGSYVIDFLLLHNMVPEADLVDDVLENLQPDTNISELEIEGYVGKKFPTWMMDLSLLPNLVDLTLDSCIRCETLPPMGQLPHLKALRLRLLCAIRCIDSSFYGGHAAFPVLEELVISMMFMLQEWSGTSEGELFPSLTKLTLGSCPLLRELPSNFPSVKHLNMNMEDELLLSNLQEGAFPNLKHLHVGEYDEDCIPEVISLLMESVESYSVESKPRPKDDDPSAMSSLCFAKYPVYAGGTTILPIFTPNRF</sequence>
<protein>
    <submittedName>
        <fullName evidence="1">P-loop containing nucleoside triphosphate hydrolase protein</fullName>
    </submittedName>
</protein>
<reference evidence="2" key="1">
    <citation type="journal article" date="2022" name="Nat. Commun.">
        <title>Chromosome evolution and the genetic basis of agronomically important traits in greater yam.</title>
        <authorList>
            <person name="Bredeson J.V."/>
            <person name="Lyons J.B."/>
            <person name="Oniyinde I.O."/>
            <person name="Okereke N.R."/>
            <person name="Kolade O."/>
            <person name="Nnabue I."/>
            <person name="Nwadili C.O."/>
            <person name="Hribova E."/>
            <person name="Parker M."/>
            <person name="Nwogha J."/>
            <person name="Shu S."/>
            <person name="Carlson J."/>
            <person name="Kariba R."/>
            <person name="Muthemba S."/>
            <person name="Knop K."/>
            <person name="Barton G.J."/>
            <person name="Sherwood A.V."/>
            <person name="Lopez-Montes A."/>
            <person name="Asiedu R."/>
            <person name="Jamnadass R."/>
            <person name="Muchugi A."/>
            <person name="Goodstein D."/>
            <person name="Egesi C.N."/>
            <person name="Featherston J."/>
            <person name="Asfaw A."/>
            <person name="Simpson G.G."/>
            <person name="Dolezel J."/>
            <person name="Hendre P.S."/>
            <person name="Van Deynze A."/>
            <person name="Kumar P.L."/>
            <person name="Obidiegwu J.E."/>
            <person name="Bhattacharjee R."/>
            <person name="Rokhsar D.S."/>
        </authorList>
    </citation>
    <scope>NUCLEOTIDE SEQUENCE [LARGE SCALE GENOMIC DNA]</scope>
    <source>
        <strain evidence="2">cv. TDa95/00328</strain>
    </source>
</reference>
<dbReference type="Proteomes" id="UP000827976">
    <property type="component" value="Chromosome 7"/>
</dbReference>
<evidence type="ECO:0000313" key="2">
    <source>
        <dbReference type="Proteomes" id="UP000827976"/>
    </source>
</evidence>
<name>A0ACB7VSU0_DIOAL</name>
<dbReference type="EMBL" id="CM037017">
    <property type="protein sequence ID" value="KAH7677536.1"/>
    <property type="molecule type" value="Genomic_DNA"/>
</dbReference>
<keyword evidence="2" id="KW-1185">Reference proteome</keyword>
<organism evidence="1 2">
    <name type="scientific">Dioscorea alata</name>
    <name type="common">Purple yam</name>
    <dbReference type="NCBI Taxonomy" id="55571"/>
    <lineage>
        <taxon>Eukaryota</taxon>
        <taxon>Viridiplantae</taxon>
        <taxon>Streptophyta</taxon>
        <taxon>Embryophyta</taxon>
        <taxon>Tracheophyta</taxon>
        <taxon>Spermatophyta</taxon>
        <taxon>Magnoliopsida</taxon>
        <taxon>Liliopsida</taxon>
        <taxon>Dioscoreales</taxon>
        <taxon>Dioscoreaceae</taxon>
        <taxon>Dioscorea</taxon>
    </lineage>
</organism>
<comment type="caution">
    <text evidence="1">The sequence shown here is derived from an EMBL/GenBank/DDBJ whole genome shotgun (WGS) entry which is preliminary data.</text>
</comment>
<gene>
    <name evidence="1" type="ORF">IHE45_07G090800</name>
</gene>
<evidence type="ECO:0000313" key="1">
    <source>
        <dbReference type="EMBL" id="KAH7677536.1"/>
    </source>
</evidence>